<dbReference type="EMBL" id="CP053716">
    <property type="protein sequence ID" value="QKF06901.1"/>
    <property type="molecule type" value="Genomic_DNA"/>
</dbReference>
<dbReference type="NCBIfam" id="TIGR00728">
    <property type="entry name" value="OPT_sfam"/>
    <property type="match status" value="1"/>
</dbReference>
<feature type="transmembrane region" description="Helical" evidence="6">
    <location>
        <begin position="170"/>
        <end position="191"/>
    </location>
</feature>
<name>A0A6M8J1C5_9ACTN</name>
<dbReference type="Pfam" id="PF03169">
    <property type="entry name" value="OPT"/>
    <property type="match status" value="1"/>
</dbReference>
<protein>
    <submittedName>
        <fullName evidence="7">Oligopeptide transporter, OPT family</fullName>
    </submittedName>
</protein>
<dbReference type="InterPro" id="IPR004813">
    <property type="entry name" value="OPT"/>
</dbReference>
<feature type="transmembrane region" description="Helical" evidence="6">
    <location>
        <begin position="107"/>
        <end position="128"/>
    </location>
</feature>
<feature type="transmembrane region" description="Helical" evidence="6">
    <location>
        <begin position="322"/>
        <end position="342"/>
    </location>
</feature>
<comment type="subcellular location">
    <subcellularLocation>
        <location evidence="1">Membrane</location>
        <topology evidence="1">Multi-pass membrane protein</topology>
    </subcellularLocation>
</comment>
<feature type="transmembrane region" description="Helical" evidence="6">
    <location>
        <begin position="630"/>
        <end position="650"/>
    </location>
</feature>
<accession>A0A6M8J1C5</accession>
<dbReference type="PANTHER" id="PTHR31645">
    <property type="entry name" value="OLIGOPEPTIDE TRANSPORTER YGL114W-RELATED"/>
    <property type="match status" value="1"/>
</dbReference>
<feature type="transmembrane region" description="Helical" evidence="6">
    <location>
        <begin position="354"/>
        <end position="380"/>
    </location>
</feature>
<gene>
    <name evidence="7" type="ORF">HLV38_01265</name>
</gene>
<feature type="transmembrane region" description="Helical" evidence="6">
    <location>
        <begin position="386"/>
        <end position="406"/>
    </location>
</feature>
<feature type="transmembrane region" description="Helical" evidence="6">
    <location>
        <begin position="503"/>
        <end position="530"/>
    </location>
</feature>
<feature type="transmembrane region" description="Helical" evidence="6">
    <location>
        <begin position="20"/>
        <end position="42"/>
    </location>
</feature>
<feature type="transmembrane region" description="Helical" evidence="6">
    <location>
        <begin position="270"/>
        <end position="289"/>
    </location>
</feature>
<feature type="transmembrane region" description="Helical" evidence="6">
    <location>
        <begin position="77"/>
        <end position="101"/>
    </location>
</feature>
<keyword evidence="8" id="KW-1185">Reference proteome</keyword>
<dbReference type="NCBIfam" id="TIGR00733">
    <property type="entry name" value="OPT family oligopeptide transporter"/>
    <property type="match status" value="1"/>
</dbReference>
<evidence type="ECO:0000256" key="1">
    <source>
        <dbReference type="ARBA" id="ARBA00004141"/>
    </source>
</evidence>
<evidence type="ECO:0000256" key="5">
    <source>
        <dbReference type="ARBA" id="ARBA00023136"/>
    </source>
</evidence>
<evidence type="ECO:0000256" key="6">
    <source>
        <dbReference type="SAM" id="Phobius"/>
    </source>
</evidence>
<dbReference type="RefSeq" id="WP_173163581.1">
    <property type="nucleotide sequence ID" value="NZ_CP053716.1"/>
</dbReference>
<feature type="transmembrane region" description="Helical" evidence="6">
    <location>
        <begin position="48"/>
        <end position="65"/>
    </location>
</feature>
<proteinExistence type="predicted"/>
<feature type="transmembrane region" description="Helical" evidence="6">
    <location>
        <begin position="550"/>
        <end position="569"/>
    </location>
</feature>
<feature type="transmembrane region" description="Helical" evidence="6">
    <location>
        <begin position="453"/>
        <end position="472"/>
    </location>
</feature>
<organism evidence="7 8">
    <name type="scientific">Berryella wangjianweii</name>
    <dbReference type="NCBI Taxonomy" id="2734634"/>
    <lineage>
        <taxon>Bacteria</taxon>
        <taxon>Bacillati</taxon>
        <taxon>Actinomycetota</taxon>
        <taxon>Coriobacteriia</taxon>
        <taxon>Eggerthellales</taxon>
        <taxon>Eggerthellaceae</taxon>
        <taxon>Berryella</taxon>
    </lineage>
</organism>
<dbReference type="InterPro" id="IPR045035">
    <property type="entry name" value="YSL-like"/>
</dbReference>
<dbReference type="KEGG" id="bwa:HLV38_01265"/>
<sequence>MGNPQKGSTAPSAGLGVKELTVRGVVIGGIITLVFTAANIYLGLKVGLTFATSIPAAVISMAILRHFQGHTIQENNIVQTIASAAGCLSAIIFVLPGLVIVGHWHGFPYWETVALCALGGILGVTYSIPLRRALVIGSDLPYPEGVAAAEVLKVGEEADGAEEGKRGLKLISWGAVSSAAFSLLASLKVAAGSVAAAFRVGPGASMVSTSLSLALIGVGHLVGLSVGIAMLVGMLVSYGVLLPTFSAGKVDGAADLLSAVSPIFGSDVRFVGAGAIAVAAIWTLIRVIGPIVKGIRDSLAASRKHSVEGDLPLTERDIPFKTVVLITLGSMLPIAALLYAFLGDTAMAQHAFGLVAISIIYVLLVGLAVASVCGYMAGLIGASNSPISGVGILVAITTALLIKAVFGDAGEPSTLVAYTLFTAGVVFGIGTISNDNLQDLKTGQLVGATPWKQQVALIIGVVFGALVIPPVLDLMSNAFGFVGAPGAGENALAAPQASLITSLILGVFGGSINWGLLGLGVAIGTVAIVIDEVLKKTTAKYSLPPIAVGMGMYLPIALTIMIPIGAALGRLYDRWAAKQADPERSKRMGTLMATGLIVGESLWGVVYAGIVGAAGVDEPLAIAPAGFEGIATLIGLALFIAIVGFMYRYARRKSQE</sequence>
<feature type="transmembrane region" description="Helical" evidence="6">
    <location>
        <begin position="415"/>
        <end position="433"/>
    </location>
</feature>
<evidence type="ECO:0000313" key="7">
    <source>
        <dbReference type="EMBL" id="QKF06901.1"/>
    </source>
</evidence>
<feature type="transmembrane region" description="Helical" evidence="6">
    <location>
        <begin position="590"/>
        <end position="610"/>
    </location>
</feature>
<keyword evidence="2" id="KW-0813">Transport</keyword>
<dbReference type="PANTHER" id="PTHR31645:SF0">
    <property type="entry name" value="OLIGOPEPTIDE TRANSPORTER YGL114W-RELATED"/>
    <property type="match status" value="1"/>
</dbReference>
<keyword evidence="3 6" id="KW-0812">Transmembrane</keyword>
<feature type="transmembrane region" description="Helical" evidence="6">
    <location>
        <begin position="211"/>
        <end position="241"/>
    </location>
</feature>
<dbReference type="Proteomes" id="UP000503297">
    <property type="component" value="Chromosome"/>
</dbReference>
<dbReference type="GO" id="GO:0035673">
    <property type="term" value="F:oligopeptide transmembrane transporter activity"/>
    <property type="evidence" value="ECO:0007669"/>
    <property type="project" value="InterPro"/>
</dbReference>
<dbReference type="InterPro" id="IPR004814">
    <property type="entry name" value="Oligopep_transpt"/>
</dbReference>
<evidence type="ECO:0000313" key="8">
    <source>
        <dbReference type="Proteomes" id="UP000503297"/>
    </source>
</evidence>
<reference evidence="8" key="1">
    <citation type="submission" date="2020-05" db="EMBL/GenBank/DDBJ databases">
        <title>Novel species in genus Nocardioides.</title>
        <authorList>
            <person name="Zhang G."/>
        </authorList>
    </citation>
    <scope>NUCLEOTIDE SEQUENCE [LARGE SCALE GENOMIC DNA]</scope>
    <source>
        <strain evidence="8">zg-1050</strain>
    </source>
</reference>
<keyword evidence="4 6" id="KW-1133">Transmembrane helix</keyword>
<evidence type="ECO:0000256" key="2">
    <source>
        <dbReference type="ARBA" id="ARBA00022448"/>
    </source>
</evidence>
<evidence type="ECO:0000256" key="4">
    <source>
        <dbReference type="ARBA" id="ARBA00022989"/>
    </source>
</evidence>
<keyword evidence="5 6" id="KW-0472">Membrane</keyword>
<dbReference type="AlphaFoldDB" id="A0A6M8J1C5"/>
<evidence type="ECO:0000256" key="3">
    <source>
        <dbReference type="ARBA" id="ARBA00022692"/>
    </source>
</evidence>
<dbReference type="GO" id="GO:0016020">
    <property type="term" value="C:membrane"/>
    <property type="evidence" value="ECO:0007669"/>
    <property type="project" value="UniProtKB-SubCell"/>
</dbReference>